<protein>
    <recommendedName>
        <fullName evidence="4">NAD(P)-binding domain-containing protein</fullName>
    </recommendedName>
</protein>
<dbReference type="PANTHER" id="PTHR43000">
    <property type="entry name" value="DTDP-D-GLUCOSE 4,6-DEHYDRATASE-RELATED"/>
    <property type="match status" value="1"/>
</dbReference>
<reference evidence="5" key="1">
    <citation type="submission" date="2018-05" db="EMBL/GenBank/DDBJ databases">
        <authorList>
            <person name="Lanie J.A."/>
            <person name="Ng W.-L."/>
            <person name="Kazmierczak K.M."/>
            <person name="Andrzejewski T.M."/>
            <person name="Davidsen T.M."/>
            <person name="Wayne K.J."/>
            <person name="Tettelin H."/>
            <person name="Glass J.I."/>
            <person name="Rusch D."/>
            <person name="Podicherti R."/>
            <person name="Tsui H.-C.T."/>
            <person name="Winkler M.E."/>
        </authorList>
    </citation>
    <scope>NUCLEOTIDE SEQUENCE</scope>
</reference>
<dbReference type="InterPro" id="IPR036291">
    <property type="entry name" value="NAD(P)-bd_dom_sf"/>
</dbReference>
<evidence type="ECO:0000256" key="2">
    <source>
        <dbReference type="ARBA" id="ARBA00023027"/>
    </source>
</evidence>
<sequence>MLQNDTNCHIVNLDKLTYAGNPANLVDIEMDERYSFVHGDICDTDVVRQIFHQHKPQIIINFAAETHVDRSIGSPDDFIKTDVFGVFTLLEASKEFGVDLFLQISTDEVYGSIAEGSFCEGDPLLPSSPYSASKAGGDRLAYSYYVTYNLPVIITRASNNYGPFQYPEKLISLFVTNALEDRDLPVYGDGKNVRDWLYVSDHCSAVHFIIENGKLGEVYNVGGGNELQNIHITHQILEQLGKSADLIKFVEDRKGHDLRYSLDCSKLNQLGWMPEHSFDEALAETIHWYQSNEAWWAPIKSGEFKEYYKSHYNMAYESE</sequence>
<dbReference type="GO" id="GO:0009225">
    <property type="term" value="P:nucleotide-sugar metabolic process"/>
    <property type="evidence" value="ECO:0007669"/>
    <property type="project" value="InterPro"/>
</dbReference>
<organism evidence="5">
    <name type="scientific">marine metagenome</name>
    <dbReference type="NCBI Taxonomy" id="408172"/>
    <lineage>
        <taxon>unclassified sequences</taxon>
        <taxon>metagenomes</taxon>
        <taxon>ecological metagenomes</taxon>
    </lineage>
</organism>
<dbReference type="InterPro" id="IPR005888">
    <property type="entry name" value="dTDP_Gluc_deHydtase"/>
</dbReference>
<keyword evidence="2" id="KW-0520">NAD</keyword>
<evidence type="ECO:0000259" key="4">
    <source>
        <dbReference type="Pfam" id="PF16363"/>
    </source>
</evidence>
<dbReference type="GO" id="GO:0008460">
    <property type="term" value="F:dTDP-glucose 4,6-dehydratase activity"/>
    <property type="evidence" value="ECO:0007669"/>
    <property type="project" value="InterPro"/>
</dbReference>
<name>A0A381QX91_9ZZZZ</name>
<dbReference type="AlphaFoldDB" id="A0A381QX91"/>
<feature type="domain" description="NAD(P)-binding" evidence="4">
    <location>
        <begin position="2"/>
        <end position="285"/>
    </location>
</feature>
<dbReference type="InterPro" id="IPR016040">
    <property type="entry name" value="NAD(P)-bd_dom"/>
</dbReference>
<dbReference type="CDD" id="cd05246">
    <property type="entry name" value="dTDP_GD_SDR_e"/>
    <property type="match status" value="1"/>
</dbReference>
<gene>
    <name evidence="5" type="ORF">METZ01_LOCUS36073</name>
</gene>
<dbReference type="Gene3D" id="3.90.25.10">
    <property type="entry name" value="UDP-galactose 4-epimerase, domain 1"/>
    <property type="match status" value="1"/>
</dbReference>
<evidence type="ECO:0000313" key="5">
    <source>
        <dbReference type="EMBL" id="SUZ83219.1"/>
    </source>
</evidence>
<proteinExistence type="predicted"/>
<evidence type="ECO:0000256" key="3">
    <source>
        <dbReference type="ARBA" id="ARBA00023239"/>
    </source>
</evidence>
<comment type="cofactor">
    <cofactor evidence="1">
        <name>NAD(+)</name>
        <dbReference type="ChEBI" id="CHEBI:57540"/>
    </cofactor>
</comment>
<accession>A0A381QX91</accession>
<dbReference type="Gene3D" id="3.40.50.720">
    <property type="entry name" value="NAD(P)-binding Rossmann-like Domain"/>
    <property type="match status" value="1"/>
</dbReference>
<dbReference type="Pfam" id="PF16363">
    <property type="entry name" value="GDP_Man_Dehyd"/>
    <property type="match status" value="1"/>
</dbReference>
<dbReference type="EMBL" id="UINC01001540">
    <property type="protein sequence ID" value="SUZ83219.1"/>
    <property type="molecule type" value="Genomic_DNA"/>
</dbReference>
<dbReference type="SUPFAM" id="SSF51735">
    <property type="entry name" value="NAD(P)-binding Rossmann-fold domains"/>
    <property type="match status" value="1"/>
</dbReference>
<evidence type="ECO:0000256" key="1">
    <source>
        <dbReference type="ARBA" id="ARBA00001911"/>
    </source>
</evidence>
<keyword evidence="3" id="KW-0456">Lyase</keyword>
<dbReference type="NCBIfam" id="TIGR01181">
    <property type="entry name" value="dTDP_gluc_dehyt"/>
    <property type="match status" value="1"/>
</dbReference>